<feature type="domain" description="DUF3322" evidence="2">
    <location>
        <begin position="15"/>
        <end position="201"/>
    </location>
</feature>
<dbReference type="EMBL" id="JAAMOZ010000001">
    <property type="protein sequence ID" value="NIH56626.1"/>
    <property type="molecule type" value="Genomic_DNA"/>
</dbReference>
<evidence type="ECO:0000259" key="1">
    <source>
        <dbReference type="Pfam" id="PF09983"/>
    </source>
</evidence>
<protein>
    <recommendedName>
        <fullName evidence="5">Wadjet protein JetD C-terminal domain-containing protein</fullName>
    </recommendedName>
</protein>
<comment type="caution">
    <text evidence="3">The sequence shown here is derived from an EMBL/GenBank/DDBJ whole genome shotgun (WGS) entry which is preliminary data.</text>
</comment>
<keyword evidence="4" id="KW-1185">Reference proteome</keyword>
<dbReference type="RefSeq" id="WP_167165713.1">
    <property type="nucleotide sequence ID" value="NZ_BAAAOO010000015.1"/>
</dbReference>
<evidence type="ECO:0000259" key="2">
    <source>
        <dbReference type="Pfam" id="PF11795"/>
    </source>
</evidence>
<sequence>MSPRLLDPVDAAAVIAKRLTDSWAERVCAELLGEAQPPVECHIRPGVDRSAAVGRIGFAAWGAWRVAWRKVDLTGLPGVQYESRDIGVEGRTTQEPLTLCVHDLEAGLRLLGHLGGPGLDVDIDRARRIGARLRDAGAVLTPGALRALCRLSDADVAVAAEAVAWLCGHPDLSGWTTRQLPVPGAHTKWLIAHGGLVRSLLGRDVAAETRARPSVVHLTYTDPRYLATGRRRHDAWTTGDSHELAYRPRIVLVVENRDCRLGFPVTVDTVVVEGSGKAAAASLSRIEWLVGAEHLIYWGDIDADGFAILDGFRAALMSRGVGVNSILMDVATLVRYAHLGVDRDKHGDLLRPSTLRLPHLTDEEAACYARVATAGKTPFRRIEQERIPTDDAARALIDVAKG</sequence>
<dbReference type="InterPro" id="IPR024534">
    <property type="entry name" value="JetD_C"/>
</dbReference>
<name>A0ABX0SF74_9ACTN</name>
<reference evidence="3 4" key="1">
    <citation type="submission" date="2020-02" db="EMBL/GenBank/DDBJ databases">
        <title>Sequencing the genomes of 1000 actinobacteria strains.</title>
        <authorList>
            <person name="Klenk H.-P."/>
        </authorList>
    </citation>
    <scope>NUCLEOTIDE SEQUENCE [LARGE SCALE GENOMIC DNA]</scope>
    <source>
        <strain evidence="3 4">DSM 19609</strain>
    </source>
</reference>
<gene>
    <name evidence="3" type="ORF">FB473_001271</name>
</gene>
<accession>A0ABX0SF74</accession>
<organism evidence="3 4">
    <name type="scientific">Brooklawnia cerclae</name>
    <dbReference type="NCBI Taxonomy" id="349934"/>
    <lineage>
        <taxon>Bacteria</taxon>
        <taxon>Bacillati</taxon>
        <taxon>Actinomycetota</taxon>
        <taxon>Actinomycetes</taxon>
        <taxon>Propionibacteriales</taxon>
        <taxon>Propionibacteriaceae</taxon>
        <taxon>Brooklawnia</taxon>
    </lineage>
</organism>
<dbReference type="Pfam" id="PF11795">
    <property type="entry name" value="DUF3322"/>
    <property type="match status" value="1"/>
</dbReference>
<proteinExistence type="predicted"/>
<evidence type="ECO:0008006" key="5">
    <source>
        <dbReference type="Google" id="ProtNLM"/>
    </source>
</evidence>
<dbReference type="Pfam" id="PF09983">
    <property type="entry name" value="JetD_C"/>
    <property type="match status" value="1"/>
</dbReference>
<feature type="domain" description="Wadjet protein JetD C-terminal" evidence="1">
    <location>
        <begin position="211"/>
        <end position="396"/>
    </location>
</feature>
<dbReference type="Proteomes" id="UP000749311">
    <property type="component" value="Unassembled WGS sequence"/>
</dbReference>
<dbReference type="InterPro" id="IPR024537">
    <property type="entry name" value="DUF3322"/>
</dbReference>
<evidence type="ECO:0000313" key="4">
    <source>
        <dbReference type="Proteomes" id="UP000749311"/>
    </source>
</evidence>
<evidence type="ECO:0000313" key="3">
    <source>
        <dbReference type="EMBL" id="NIH56626.1"/>
    </source>
</evidence>